<dbReference type="OrthoDB" id="11496at2157"/>
<reference evidence="3 4" key="1">
    <citation type="submission" date="2020-07" db="EMBL/GenBank/DDBJ databases">
        <title>Gai3-2, isolated from salt lake.</title>
        <authorList>
            <person name="Cui H."/>
            <person name="Shi X."/>
        </authorList>
    </citation>
    <scope>NUCLEOTIDE SEQUENCE [LARGE SCALE GENOMIC DNA]</scope>
    <source>
        <strain evidence="3 4">Gai3-2</strain>
    </source>
</reference>
<evidence type="ECO:0000256" key="1">
    <source>
        <dbReference type="SAM" id="MobiDB-lite"/>
    </source>
</evidence>
<evidence type="ECO:0000313" key="4">
    <source>
        <dbReference type="Proteomes" id="UP000509750"/>
    </source>
</evidence>
<gene>
    <name evidence="3" type="ORF">HUG10_01310</name>
</gene>
<dbReference type="KEGG" id="halg:HUG10_01310"/>
<feature type="domain" description="DUF8156" evidence="2">
    <location>
        <begin position="1"/>
        <end position="95"/>
    </location>
</feature>
<evidence type="ECO:0000259" key="2">
    <source>
        <dbReference type="Pfam" id="PF26485"/>
    </source>
</evidence>
<proteinExistence type="predicted"/>
<dbReference type="RefSeq" id="WP_179167834.1">
    <property type="nucleotide sequence ID" value="NZ_CP058529.1"/>
</dbReference>
<feature type="region of interest" description="Disordered" evidence="1">
    <location>
        <begin position="80"/>
        <end position="99"/>
    </location>
</feature>
<organism evidence="3 4">
    <name type="scientific">Halorarum halophilum</name>
    <dbReference type="NCBI Taxonomy" id="2743090"/>
    <lineage>
        <taxon>Archaea</taxon>
        <taxon>Methanobacteriati</taxon>
        <taxon>Methanobacteriota</taxon>
        <taxon>Stenosarchaea group</taxon>
        <taxon>Halobacteria</taxon>
        <taxon>Halobacteriales</taxon>
        <taxon>Haloferacaceae</taxon>
        <taxon>Halorarum</taxon>
    </lineage>
</organism>
<dbReference type="AlphaFoldDB" id="A0A7D5K5Y4"/>
<feature type="compositionally biased region" description="Low complexity" evidence="1">
    <location>
        <begin position="82"/>
        <end position="99"/>
    </location>
</feature>
<dbReference type="InterPro" id="IPR058469">
    <property type="entry name" value="DUF8156"/>
</dbReference>
<accession>A0A7D5K5Y4</accession>
<dbReference type="Pfam" id="PF26485">
    <property type="entry name" value="DUF8156"/>
    <property type="match status" value="1"/>
</dbReference>
<dbReference type="EMBL" id="CP058529">
    <property type="protein sequence ID" value="QLG26259.1"/>
    <property type="molecule type" value="Genomic_DNA"/>
</dbReference>
<dbReference type="GeneID" id="56027429"/>
<protein>
    <recommendedName>
        <fullName evidence="2">DUF8156 domain-containing protein</fullName>
    </recommendedName>
</protein>
<evidence type="ECO:0000313" key="3">
    <source>
        <dbReference type="EMBL" id="QLG26259.1"/>
    </source>
</evidence>
<name>A0A7D5K5Y4_9EURY</name>
<keyword evidence="4" id="KW-1185">Reference proteome</keyword>
<dbReference type="Proteomes" id="UP000509750">
    <property type="component" value="Chromosome"/>
</dbReference>
<sequence>MGRTNPTYRNFLESYESDWAPFRRALRRQYRGDFDRLFERAAEHAAAAGVQNPPDPTESLLLSLLVAHEAELRRLRERVESLESAAEPAPASAPETDRT</sequence>